<sequence length="58" mass="6397">MAENFLCMTTCLPPRSINREALIKLAINVSSALTMSERAAYIEQNQGGTTGTNTRPFY</sequence>
<dbReference type="AlphaFoldDB" id="A0A1H9JB16"/>
<proteinExistence type="predicted"/>
<dbReference type="STRING" id="571933.SAMN05216362_12939"/>
<reference evidence="1 2" key="1">
    <citation type="submission" date="2016-10" db="EMBL/GenBank/DDBJ databases">
        <authorList>
            <person name="de Groot N.N."/>
        </authorList>
    </citation>
    <scope>NUCLEOTIDE SEQUENCE [LARGE SCALE GENOMIC DNA]</scope>
    <source>
        <strain evidence="1 2">DSM 21633</strain>
    </source>
</reference>
<evidence type="ECO:0000313" key="2">
    <source>
        <dbReference type="Proteomes" id="UP000199427"/>
    </source>
</evidence>
<name>A0A1H9JB16_9BACI</name>
<dbReference type="EMBL" id="FOES01000029">
    <property type="protein sequence ID" value="SEQ83977.1"/>
    <property type="molecule type" value="Genomic_DNA"/>
</dbReference>
<organism evidence="1 2">
    <name type="scientific">Piscibacillus halophilus</name>
    <dbReference type="NCBI Taxonomy" id="571933"/>
    <lineage>
        <taxon>Bacteria</taxon>
        <taxon>Bacillati</taxon>
        <taxon>Bacillota</taxon>
        <taxon>Bacilli</taxon>
        <taxon>Bacillales</taxon>
        <taxon>Bacillaceae</taxon>
        <taxon>Piscibacillus</taxon>
    </lineage>
</organism>
<dbReference type="Proteomes" id="UP000199427">
    <property type="component" value="Unassembled WGS sequence"/>
</dbReference>
<accession>A0A1H9JB16</accession>
<gene>
    <name evidence="1" type="ORF">SAMN05216362_12939</name>
</gene>
<keyword evidence="2" id="KW-1185">Reference proteome</keyword>
<protein>
    <submittedName>
        <fullName evidence="1">Uncharacterized protein</fullName>
    </submittedName>
</protein>
<evidence type="ECO:0000313" key="1">
    <source>
        <dbReference type="EMBL" id="SEQ83977.1"/>
    </source>
</evidence>